<evidence type="ECO:0000313" key="1">
    <source>
        <dbReference type="EMBL" id="SVC04015.1"/>
    </source>
</evidence>
<proteinExistence type="predicted"/>
<organism evidence="1">
    <name type="scientific">marine metagenome</name>
    <dbReference type="NCBI Taxonomy" id="408172"/>
    <lineage>
        <taxon>unclassified sequences</taxon>
        <taxon>metagenomes</taxon>
        <taxon>ecological metagenomes</taxon>
    </lineage>
</organism>
<dbReference type="AlphaFoldDB" id="A0A382IX96"/>
<sequence length="98" mass="11254">MPVPNNHRHIQSSHDLLWEDKCTTVLDPNQVKHEPRILVLVATQFRCTFAFQVAENVVQVGHHDVCMPDGSHFTLSILVKARCIHRRPSRRPDDLPEA</sequence>
<accession>A0A382IX96</accession>
<dbReference type="EMBL" id="UINC01070117">
    <property type="protein sequence ID" value="SVC04015.1"/>
    <property type="molecule type" value="Genomic_DNA"/>
</dbReference>
<protein>
    <submittedName>
        <fullName evidence="1">Uncharacterized protein</fullName>
    </submittedName>
</protein>
<gene>
    <name evidence="1" type="ORF">METZ01_LOCUS256869</name>
</gene>
<reference evidence="1" key="1">
    <citation type="submission" date="2018-05" db="EMBL/GenBank/DDBJ databases">
        <authorList>
            <person name="Lanie J.A."/>
            <person name="Ng W.-L."/>
            <person name="Kazmierczak K.M."/>
            <person name="Andrzejewski T.M."/>
            <person name="Davidsen T.M."/>
            <person name="Wayne K.J."/>
            <person name="Tettelin H."/>
            <person name="Glass J.I."/>
            <person name="Rusch D."/>
            <person name="Podicherti R."/>
            <person name="Tsui H.-C.T."/>
            <person name="Winkler M.E."/>
        </authorList>
    </citation>
    <scope>NUCLEOTIDE SEQUENCE</scope>
</reference>
<name>A0A382IX96_9ZZZZ</name>